<dbReference type="InterPro" id="IPR027417">
    <property type="entry name" value="P-loop_NTPase"/>
</dbReference>
<feature type="non-terminal residue" evidence="1">
    <location>
        <position position="259"/>
    </location>
</feature>
<dbReference type="EMBL" id="JBHTIR010002581">
    <property type="protein sequence ID" value="MFD0853955.1"/>
    <property type="molecule type" value="Genomic_DNA"/>
</dbReference>
<evidence type="ECO:0000313" key="1">
    <source>
        <dbReference type="EMBL" id="MFD0853955.1"/>
    </source>
</evidence>
<evidence type="ECO:0000313" key="2">
    <source>
        <dbReference type="Proteomes" id="UP001597083"/>
    </source>
</evidence>
<accession>A0ABW3CHF9</accession>
<gene>
    <name evidence="1" type="ORF">ACFQ07_17085</name>
</gene>
<comment type="caution">
    <text evidence="1">The sequence shown here is derived from an EMBL/GenBank/DDBJ whole genome shotgun (WGS) entry which is preliminary data.</text>
</comment>
<name>A0ABW3CHF9_9ACTN</name>
<sequence length="259" mass="29530">MPSDEDFVRFVRGLLERIRMRGGIKHHWLDEWIAKAGTNRFRTIWGQRPDGMPAFPRGLPAPRFVLDRRKEKSEFDGVHGNPAQPTWYQDWAIRCLGLDAQGATYYLGRVLEMLVDEGVLARRTSGDGSTGIYGLLPGHVQIWGLDDAQAVGGGVHCTVCNWKQTVHPLRLHEWTDAPCPRYRCAGHLRPNPDERFRDDYYRGLYRSAKPFRVITAEHTGALTRPQRETVERAFRDGHRYNDPNVLACTPTLELGIDIG</sequence>
<keyword evidence="2" id="KW-1185">Reference proteome</keyword>
<dbReference type="Gene3D" id="3.40.50.300">
    <property type="entry name" value="P-loop containing nucleotide triphosphate hydrolases"/>
    <property type="match status" value="1"/>
</dbReference>
<reference evidence="2" key="1">
    <citation type="journal article" date="2019" name="Int. J. Syst. Evol. Microbiol.">
        <title>The Global Catalogue of Microorganisms (GCM) 10K type strain sequencing project: providing services to taxonomists for standard genome sequencing and annotation.</title>
        <authorList>
            <consortium name="The Broad Institute Genomics Platform"/>
            <consortium name="The Broad Institute Genome Sequencing Center for Infectious Disease"/>
            <person name="Wu L."/>
            <person name="Ma J."/>
        </authorList>
    </citation>
    <scope>NUCLEOTIDE SEQUENCE [LARGE SCALE GENOMIC DNA]</scope>
    <source>
        <strain evidence="2">JCM 31696</strain>
    </source>
</reference>
<dbReference type="SUPFAM" id="SSF52540">
    <property type="entry name" value="P-loop containing nucleoside triphosphate hydrolases"/>
    <property type="match status" value="1"/>
</dbReference>
<proteinExistence type="predicted"/>
<protein>
    <recommendedName>
        <fullName evidence="3">TniQ family protein</fullName>
    </recommendedName>
</protein>
<organism evidence="1 2">
    <name type="scientific">Actinomadura adrarensis</name>
    <dbReference type="NCBI Taxonomy" id="1819600"/>
    <lineage>
        <taxon>Bacteria</taxon>
        <taxon>Bacillati</taxon>
        <taxon>Actinomycetota</taxon>
        <taxon>Actinomycetes</taxon>
        <taxon>Streptosporangiales</taxon>
        <taxon>Thermomonosporaceae</taxon>
        <taxon>Actinomadura</taxon>
    </lineage>
</organism>
<dbReference type="Proteomes" id="UP001597083">
    <property type="component" value="Unassembled WGS sequence"/>
</dbReference>
<evidence type="ECO:0008006" key="3">
    <source>
        <dbReference type="Google" id="ProtNLM"/>
    </source>
</evidence>